<accession>A0A1M7PCY3</accession>
<gene>
    <name evidence="3" type="ORF">SAMN05444272_4312</name>
</gene>
<proteinExistence type="predicted"/>
<feature type="transmembrane region" description="Helical" evidence="1">
    <location>
        <begin position="82"/>
        <end position="100"/>
    </location>
</feature>
<keyword evidence="1" id="KW-0472">Membrane</keyword>
<dbReference type="AlphaFoldDB" id="A0A1M7PCY3"/>
<dbReference type="STRING" id="735517.SAMN05444272_4312"/>
<dbReference type="Proteomes" id="UP000186002">
    <property type="component" value="Unassembled WGS sequence"/>
</dbReference>
<dbReference type="PIRSF" id="PIRSF018266">
    <property type="entry name" value="FecR"/>
    <property type="match status" value="1"/>
</dbReference>
<evidence type="ECO:0000259" key="2">
    <source>
        <dbReference type="Pfam" id="PF04773"/>
    </source>
</evidence>
<dbReference type="EMBL" id="FRBW01000007">
    <property type="protein sequence ID" value="SHN14825.1"/>
    <property type="molecule type" value="Genomic_DNA"/>
</dbReference>
<keyword evidence="1" id="KW-1133">Transmembrane helix</keyword>
<dbReference type="RefSeq" id="WP_073015436.1">
    <property type="nucleotide sequence ID" value="NZ_FRBW01000007.1"/>
</dbReference>
<organism evidence="3 4">
    <name type="scientific">Roseibium suaedae</name>
    <dbReference type="NCBI Taxonomy" id="735517"/>
    <lineage>
        <taxon>Bacteria</taxon>
        <taxon>Pseudomonadati</taxon>
        <taxon>Pseudomonadota</taxon>
        <taxon>Alphaproteobacteria</taxon>
        <taxon>Hyphomicrobiales</taxon>
        <taxon>Stappiaceae</taxon>
        <taxon>Roseibium</taxon>
    </lineage>
</organism>
<dbReference type="PANTHER" id="PTHR30273">
    <property type="entry name" value="PERIPLASMIC SIGNAL SENSOR AND SIGMA FACTOR ACTIVATOR FECR-RELATED"/>
    <property type="match status" value="1"/>
</dbReference>
<name>A0A1M7PCY3_9HYPH</name>
<protein>
    <submittedName>
        <fullName evidence="3">FecR family protein</fullName>
    </submittedName>
</protein>
<evidence type="ECO:0000256" key="1">
    <source>
        <dbReference type="SAM" id="Phobius"/>
    </source>
</evidence>
<dbReference type="GO" id="GO:0016989">
    <property type="term" value="F:sigma factor antagonist activity"/>
    <property type="evidence" value="ECO:0007669"/>
    <property type="project" value="TreeGrafter"/>
</dbReference>
<evidence type="ECO:0000313" key="3">
    <source>
        <dbReference type="EMBL" id="SHN14825.1"/>
    </source>
</evidence>
<dbReference type="InterPro" id="IPR006860">
    <property type="entry name" value="FecR"/>
</dbReference>
<dbReference type="Pfam" id="PF04773">
    <property type="entry name" value="FecR"/>
    <property type="match status" value="1"/>
</dbReference>
<dbReference type="Gene3D" id="2.60.120.1440">
    <property type="match status" value="1"/>
</dbReference>
<sequence length="320" mass="34395">MNETPSDQARLLDEAIDLIIRFQGDPDNPVSDELIRAWRGRSPLHEQIWTRVSRAHGASGKILNEQRRLERRDSLGLTRRKLLVGGVSVLGIGTAGYAFGPGMILDARADHRTGKGEIRRIPLPDGSIATLGPDSAIALHFQEAFRQVSLLSGMAFFEVAKDTARPFAVSCGTVSARAVGTAFDVSNDAGLVTVAVDRGSVEVSASQALLSDNVALDQGQWVAVDTSTGRVDRGERESGQIGSWRDKLIIADDLTVAALVARIGRWLPGRIIFADPTVANLRVSGIFDLTDPMRTLEAVVHPTGAHVRKVASLITVISPL</sequence>
<feature type="domain" description="FecR protein" evidence="2">
    <location>
        <begin position="110"/>
        <end position="202"/>
    </location>
</feature>
<keyword evidence="1" id="KW-0812">Transmembrane</keyword>
<reference evidence="3 4" key="1">
    <citation type="submission" date="2016-11" db="EMBL/GenBank/DDBJ databases">
        <authorList>
            <person name="Jaros S."/>
            <person name="Januszkiewicz K."/>
            <person name="Wedrychowicz H."/>
        </authorList>
    </citation>
    <scope>NUCLEOTIDE SEQUENCE [LARGE SCALE GENOMIC DNA]</scope>
    <source>
        <strain evidence="3 4">DSM 22153</strain>
    </source>
</reference>
<dbReference type="PANTHER" id="PTHR30273:SF2">
    <property type="entry name" value="PROTEIN FECR"/>
    <property type="match status" value="1"/>
</dbReference>
<dbReference type="OrthoDB" id="9798846at2"/>
<evidence type="ECO:0000313" key="4">
    <source>
        <dbReference type="Proteomes" id="UP000186002"/>
    </source>
</evidence>
<dbReference type="InterPro" id="IPR012373">
    <property type="entry name" value="Ferrdict_sens_TM"/>
</dbReference>
<keyword evidence="4" id="KW-1185">Reference proteome</keyword>